<dbReference type="PIRSF" id="PIRSF004548">
    <property type="entry name" value="CreD"/>
    <property type="match status" value="1"/>
</dbReference>
<dbReference type="KEGG" id="cmav:ABHF33_06605"/>
<feature type="transmembrane region" description="Helical" evidence="1">
    <location>
        <begin position="395"/>
        <end position="412"/>
    </location>
</feature>
<feature type="transmembrane region" description="Helical" evidence="1">
    <location>
        <begin position="418"/>
        <end position="436"/>
    </location>
</feature>
<keyword evidence="1" id="KW-1133">Transmembrane helix</keyword>
<sequence>MKIGMKLAAMLGLMVLMLVVLAFVRDLVDERQQRADTVRSEIAQFSAGEQTLLGPFLVLPYVQTSSKLIEATKDKASYWEDTQVSDQLVLTPSQFDARGQLAVEVLKRGLFEAPIYRSQLQLSGRFAVPALGQYEAKASSARERITTQWQTPYLALGLSDVRGIQQLSGVAASQTLTFAPGARHARLGGGVHAPLALAEPAVLQQQGQQLDFNFKLNLAGSTQLLIEPVGDSSQIALSGNWPHPSFAGNFAPLERTITANSFSARWQTSELATGGSMTMHCSNKDESNCNAARVGLRLIDPVDRYVLNERTMKYAELFMLLIFGAVFLMEVMHKLSVHPVQYSLVGLGLAMFFLLTLSLSEHIGFNKAYWLAALASAALQGFYISFVLAGWRRGVGFAAVLVALYGLLFGILQSEDMALLMGSLTMFALLACVMYFTRNIDWKELGGNTHSQYRPSKVDAKMMAVVKAHRDEVAG</sequence>
<proteinExistence type="predicted"/>
<accession>A0AAU7FCZ8</accession>
<dbReference type="Pfam" id="PF06123">
    <property type="entry name" value="CreD"/>
    <property type="match status" value="1"/>
</dbReference>
<dbReference type="InterPro" id="IPR010364">
    <property type="entry name" value="Uncharacterised_IM_CreD"/>
</dbReference>
<feature type="transmembrane region" description="Helical" evidence="1">
    <location>
        <begin position="369"/>
        <end position="388"/>
    </location>
</feature>
<feature type="transmembrane region" description="Helical" evidence="1">
    <location>
        <begin position="314"/>
        <end position="332"/>
    </location>
</feature>
<dbReference type="AlphaFoldDB" id="A0AAU7FCZ8"/>
<feature type="transmembrane region" description="Helical" evidence="1">
    <location>
        <begin position="344"/>
        <end position="363"/>
    </location>
</feature>
<dbReference type="PANTHER" id="PTHR30092:SF0">
    <property type="entry name" value="INNER MEMBRANE PROTEIN CRED"/>
    <property type="match status" value="1"/>
</dbReference>
<organism evidence="2">
    <name type="scientific">Chitinibacter mangrovi</name>
    <dbReference type="NCBI Taxonomy" id="3153927"/>
    <lineage>
        <taxon>Bacteria</taxon>
        <taxon>Pseudomonadati</taxon>
        <taxon>Pseudomonadota</taxon>
        <taxon>Betaproteobacteria</taxon>
        <taxon>Neisseriales</taxon>
        <taxon>Chitinibacteraceae</taxon>
        <taxon>Chitinibacter</taxon>
    </lineage>
</organism>
<name>A0AAU7FCZ8_9NEIS</name>
<dbReference type="RefSeq" id="WP_348946166.1">
    <property type="nucleotide sequence ID" value="NZ_CP157355.1"/>
</dbReference>
<reference evidence="2" key="1">
    <citation type="submission" date="2024-05" db="EMBL/GenBank/DDBJ databases">
        <authorList>
            <person name="Yang L."/>
            <person name="Pan L."/>
        </authorList>
    </citation>
    <scope>NUCLEOTIDE SEQUENCE</scope>
    <source>
        <strain evidence="2">FCG-7</strain>
    </source>
</reference>
<dbReference type="GO" id="GO:0005886">
    <property type="term" value="C:plasma membrane"/>
    <property type="evidence" value="ECO:0007669"/>
    <property type="project" value="TreeGrafter"/>
</dbReference>
<protein>
    <submittedName>
        <fullName evidence="2">Cell envelope integrity protein CreD</fullName>
    </submittedName>
</protein>
<dbReference type="EMBL" id="CP157355">
    <property type="protein sequence ID" value="XBM01930.1"/>
    <property type="molecule type" value="Genomic_DNA"/>
</dbReference>
<dbReference type="NCBIfam" id="NF008712">
    <property type="entry name" value="PRK11715.1-1"/>
    <property type="match status" value="1"/>
</dbReference>
<keyword evidence="1" id="KW-0472">Membrane</keyword>
<evidence type="ECO:0000256" key="1">
    <source>
        <dbReference type="SAM" id="Phobius"/>
    </source>
</evidence>
<evidence type="ECO:0000313" key="2">
    <source>
        <dbReference type="EMBL" id="XBM01930.1"/>
    </source>
</evidence>
<gene>
    <name evidence="2" type="primary">creD</name>
    <name evidence="2" type="ORF">ABHF33_06605</name>
</gene>
<keyword evidence="1" id="KW-0812">Transmembrane</keyword>
<dbReference type="PANTHER" id="PTHR30092">
    <property type="entry name" value="INNER MEMBRANE PROTEIN CRED"/>
    <property type="match status" value="1"/>
</dbReference>